<dbReference type="GO" id="GO:0003677">
    <property type="term" value="F:DNA binding"/>
    <property type="evidence" value="ECO:0007669"/>
    <property type="project" value="InterPro"/>
</dbReference>
<evidence type="ECO:0000259" key="1">
    <source>
        <dbReference type="PROSITE" id="PS50943"/>
    </source>
</evidence>
<dbReference type="RefSeq" id="WP_035687312.1">
    <property type="nucleotide sequence ID" value="NZ_VKHP01000386.1"/>
</dbReference>
<dbReference type="InterPro" id="IPR001387">
    <property type="entry name" value="Cro/C1-type_HTH"/>
</dbReference>
<dbReference type="SMART" id="SM00530">
    <property type="entry name" value="HTH_XRE"/>
    <property type="match status" value="1"/>
</dbReference>
<dbReference type="SUPFAM" id="SSF47413">
    <property type="entry name" value="lambda repressor-like DNA-binding domains"/>
    <property type="match status" value="1"/>
</dbReference>
<evidence type="ECO:0000313" key="3">
    <source>
        <dbReference type="Proteomes" id="UP000468531"/>
    </source>
</evidence>
<dbReference type="Proteomes" id="UP000468531">
    <property type="component" value="Unassembled WGS sequence"/>
</dbReference>
<name>A0A6P1BWB8_9BRAD</name>
<gene>
    <name evidence="2" type="ORF">FNJ47_44660</name>
</gene>
<evidence type="ECO:0000313" key="2">
    <source>
        <dbReference type="EMBL" id="NEV02589.1"/>
    </source>
</evidence>
<sequence>MADEELDDTNTAESLGRYLKSVRLGHKMTLRDVESATGKEVSNAYLSQLESGTIKKPSVHVLYALSTSLGVPYETLMERAGYIVPSGQKTEGQKHGKAATYSIDNLSSDEEKELLNYLNFIRSKRK</sequence>
<organism evidence="2 3">
    <name type="scientific">Bradyrhizobium uaiense</name>
    <dbReference type="NCBI Taxonomy" id="2594946"/>
    <lineage>
        <taxon>Bacteria</taxon>
        <taxon>Pseudomonadati</taxon>
        <taxon>Pseudomonadota</taxon>
        <taxon>Alphaproteobacteria</taxon>
        <taxon>Hyphomicrobiales</taxon>
        <taxon>Nitrobacteraceae</taxon>
        <taxon>Bradyrhizobium</taxon>
    </lineage>
</organism>
<feature type="domain" description="HTH cro/C1-type" evidence="1">
    <location>
        <begin position="19"/>
        <end position="76"/>
    </location>
</feature>
<dbReference type="InterPro" id="IPR010982">
    <property type="entry name" value="Lambda_DNA-bd_dom_sf"/>
</dbReference>
<reference evidence="2 3" key="1">
    <citation type="journal article" date="2020" name="Arch. Microbiol.">
        <title>Bradyrhizobium uaiense sp. nov., a new highly efficient cowpea symbiont.</title>
        <authorList>
            <person name="Cabral Michel D."/>
            <person name="Azarias Guimaraes A."/>
            <person name="Martins da Costa E."/>
            <person name="Soares de Carvalho T."/>
            <person name="Balsanelli E."/>
            <person name="Willems A."/>
            <person name="Maltempi de Souza E."/>
            <person name="de Souza Moreira F.M."/>
        </authorList>
    </citation>
    <scope>NUCLEOTIDE SEQUENCE [LARGE SCALE GENOMIC DNA]</scope>
    <source>
        <strain evidence="2 3">UFLA 03-164</strain>
    </source>
</reference>
<keyword evidence="3" id="KW-1185">Reference proteome</keyword>
<dbReference type="Gene3D" id="1.10.260.40">
    <property type="entry name" value="lambda repressor-like DNA-binding domains"/>
    <property type="match status" value="1"/>
</dbReference>
<dbReference type="AlphaFoldDB" id="A0A6P1BWB8"/>
<dbReference type="Pfam" id="PF01381">
    <property type="entry name" value="HTH_3"/>
    <property type="match status" value="1"/>
</dbReference>
<comment type="caution">
    <text evidence="2">The sequence shown here is derived from an EMBL/GenBank/DDBJ whole genome shotgun (WGS) entry which is preliminary data.</text>
</comment>
<dbReference type="CDD" id="cd00093">
    <property type="entry name" value="HTH_XRE"/>
    <property type="match status" value="1"/>
</dbReference>
<dbReference type="PROSITE" id="PS50943">
    <property type="entry name" value="HTH_CROC1"/>
    <property type="match status" value="1"/>
</dbReference>
<dbReference type="EMBL" id="VKHP01000386">
    <property type="protein sequence ID" value="NEV02589.1"/>
    <property type="molecule type" value="Genomic_DNA"/>
</dbReference>
<protein>
    <submittedName>
        <fullName evidence="2">Helix-turn-helix transcriptional regulator</fullName>
    </submittedName>
</protein>
<accession>A0A6P1BWB8</accession>
<proteinExistence type="predicted"/>